<organism evidence="1 2">
    <name type="scientific">Myceligenerans xiligouense</name>
    <dbReference type="NCBI Taxonomy" id="253184"/>
    <lineage>
        <taxon>Bacteria</taxon>
        <taxon>Bacillati</taxon>
        <taxon>Actinomycetota</taxon>
        <taxon>Actinomycetes</taxon>
        <taxon>Micrococcales</taxon>
        <taxon>Promicromonosporaceae</taxon>
        <taxon>Myceligenerans</taxon>
    </lineage>
</organism>
<gene>
    <name evidence="1" type="ORF">EDD34_0972</name>
</gene>
<name>A0A3N4ZKB4_9MICO</name>
<accession>A0A3N4ZKB4</accession>
<comment type="caution">
    <text evidence="1">The sequence shown here is derived from an EMBL/GenBank/DDBJ whole genome shotgun (WGS) entry which is preliminary data.</text>
</comment>
<dbReference type="EMBL" id="RKQZ01000001">
    <property type="protein sequence ID" value="RPF20381.1"/>
    <property type="molecule type" value="Genomic_DNA"/>
</dbReference>
<reference evidence="1 2" key="1">
    <citation type="submission" date="2018-11" db="EMBL/GenBank/DDBJ databases">
        <title>Sequencing the genomes of 1000 actinobacteria strains.</title>
        <authorList>
            <person name="Klenk H.-P."/>
        </authorList>
    </citation>
    <scope>NUCLEOTIDE SEQUENCE [LARGE SCALE GENOMIC DNA]</scope>
    <source>
        <strain evidence="1 2">DSM 15700</strain>
    </source>
</reference>
<keyword evidence="2" id="KW-1185">Reference proteome</keyword>
<dbReference type="AlphaFoldDB" id="A0A3N4ZKB4"/>
<proteinExistence type="predicted"/>
<evidence type="ECO:0000313" key="2">
    <source>
        <dbReference type="Proteomes" id="UP000280501"/>
    </source>
</evidence>
<dbReference type="Proteomes" id="UP000280501">
    <property type="component" value="Unassembled WGS sequence"/>
</dbReference>
<evidence type="ECO:0000313" key="1">
    <source>
        <dbReference type="EMBL" id="RPF20381.1"/>
    </source>
</evidence>
<sequence>MVRFMPSVAATAMPEGYARWQVKLAAEFFEGHEGQPVVMFVGRDELDTLADDGEDCVRSLAAAVRGVVDVSQHGTMFEPVTRLERAWQHGSRATPPPTLPVLALSVLAASEMRSDPSGARHNYYIRLARALLPDGTDAEVDILRTDLRERGAFVDVATMWQRLDAWLEEQAGTFGTSTIREDREYTRIGYPLSQTLLRRSDHAALTRFFVRMRLKQAGTPAPSTLLSLLKVWTYNRNQGFSDRFVEALDDATLQDYLEPLVHGLAVAWDGNVITASGLRRLEIRPAIDLDEGEAWWVVPAVAGAPDDVLVGTSDSEEFTVIVTTDPHSSMLDAIGLPEVTPHALTVGLSARGEESYAEFEPSKLLVFMENAHAGGWLAVDAVQPYEEHVFAVTRHLSPGVEEALRSAADSGWRKMKDTNAERLLSGYSIYYRVNFSDQRLLEAATRVLPGTTAAPLRIGTTARPRLINGLPMFRNLSRNTYLAGGEPDLELPVGAEPRTVEVTLDYNRSQPFRASIFPIPFARFGPYESGIHTIEADGEELAFIVSPGPDAGWQAPGVGSLFWIGGNLREIGEPAEVCGALTNDLVTDDDVLARRGALENWIVDRSGHVRLLEEPALPTFLPGASFMCFEVARDEGAWLLQRRAKGWQATRLRVAEPAFRELTTQDRQVWASASATVRLDDPIWKLYLEAWERRSAS</sequence>
<protein>
    <submittedName>
        <fullName evidence="1">Uncharacterized protein</fullName>
    </submittedName>
</protein>